<feature type="region of interest" description="Disordered" evidence="1">
    <location>
        <begin position="293"/>
        <end position="321"/>
    </location>
</feature>
<protein>
    <submittedName>
        <fullName evidence="2">Uncharacterized protein</fullName>
    </submittedName>
</protein>
<keyword evidence="3" id="KW-1185">Reference proteome</keyword>
<feature type="compositionally biased region" description="Basic and acidic residues" evidence="1">
    <location>
        <begin position="302"/>
        <end position="319"/>
    </location>
</feature>
<name>A0A4S2KJ77_9HYME</name>
<evidence type="ECO:0000313" key="3">
    <source>
        <dbReference type="Proteomes" id="UP000310200"/>
    </source>
</evidence>
<reference evidence="2 3" key="1">
    <citation type="journal article" date="2019" name="Philos. Trans. R. Soc. Lond., B, Biol. Sci.">
        <title>Ant behaviour and brain gene expression of defending hosts depend on the ecological success of the intruding social parasite.</title>
        <authorList>
            <person name="Kaur R."/>
            <person name="Stoldt M."/>
            <person name="Jongepier E."/>
            <person name="Feldmeyer B."/>
            <person name="Menzel F."/>
            <person name="Bornberg-Bauer E."/>
            <person name="Foitzik S."/>
        </authorList>
    </citation>
    <scope>NUCLEOTIDE SEQUENCE [LARGE SCALE GENOMIC DNA]</scope>
    <source>
        <tissue evidence="2">Whole body</tissue>
    </source>
</reference>
<evidence type="ECO:0000313" key="2">
    <source>
        <dbReference type="EMBL" id="TGZ47728.1"/>
    </source>
</evidence>
<sequence>MTPPPNMSRRNTANFQPLSKFRAVHERTSNEVSEYRRCPEMDSVRARDDHNIYQEIQDSLNLLPTLQSTRNGDGIHRHFPDYQTIRLFGTPSSSSSVSLLLRELFHEFYDVIPDDSVLSRWHYVHPHPVNHGCNASQKSLYFYVRDVGRRGTMQGITFQSTKSREYLAKQLTERNKYSTERDSIAIKFSLENRRKWPSQNGTESDSKMFPSTGGAVSIENPSSGYKRAEWSPADGNYVARGPRAFLGLHQSNLSACYRAFDLRRSGGGKMEDAVLGRTENGMKEGRNARAKAIARTRSKSKSKNESESESEKASERTREIGGIPQRKCNRYVLPKLPETFRVISFCFVSPSNAEFDGPLLTKLSIRRIILNR</sequence>
<accession>A0A4S2KJ77</accession>
<dbReference type="Proteomes" id="UP000310200">
    <property type="component" value="Unassembled WGS sequence"/>
</dbReference>
<evidence type="ECO:0000256" key="1">
    <source>
        <dbReference type="SAM" id="MobiDB-lite"/>
    </source>
</evidence>
<comment type="caution">
    <text evidence="2">The sequence shown here is derived from an EMBL/GenBank/DDBJ whole genome shotgun (WGS) entry which is preliminary data.</text>
</comment>
<proteinExistence type="predicted"/>
<dbReference type="EMBL" id="QBLH01002716">
    <property type="protein sequence ID" value="TGZ47728.1"/>
    <property type="molecule type" value="Genomic_DNA"/>
</dbReference>
<organism evidence="2 3">
    <name type="scientific">Temnothorax longispinosus</name>
    <dbReference type="NCBI Taxonomy" id="300112"/>
    <lineage>
        <taxon>Eukaryota</taxon>
        <taxon>Metazoa</taxon>
        <taxon>Ecdysozoa</taxon>
        <taxon>Arthropoda</taxon>
        <taxon>Hexapoda</taxon>
        <taxon>Insecta</taxon>
        <taxon>Pterygota</taxon>
        <taxon>Neoptera</taxon>
        <taxon>Endopterygota</taxon>
        <taxon>Hymenoptera</taxon>
        <taxon>Apocrita</taxon>
        <taxon>Aculeata</taxon>
        <taxon>Formicoidea</taxon>
        <taxon>Formicidae</taxon>
        <taxon>Myrmicinae</taxon>
        <taxon>Temnothorax</taxon>
    </lineage>
</organism>
<dbReference type="AlphaFoldDB" id="A0A4S2KJ77"/>
<feature type="non-terminal residue" evidence="2">
    <location>
        <position position="372"/>
    </location>
</feature>
<gene>
    <name evidence="2" type="ORF">DBV15_06301</name>
</gene>